<feature type="domain" description="RsdA/BaiN/AoA(So)-like insert" evidence="5">
    <location>
        <begin position="188"/>
        <end position="349"/>
    </location>
</feature>
<proteinExistence type="predicted"/>
<dbReference type="AlphaFoldDB" id="E0NV68"/>
<dbReference type="SUPFAM" id="SSF51905">
    <property type="entry name" value="FAD/NAD(P)-binding domain"/>
    <property type="match status" value="1"/>
</dbReference>
<dbReference type="InterPro" id="IPR055178">
    <property type="entry name" value="RsdA/BaiN/AoA(So)-like_dom"/>
</dbReference>
<dbReference type="InterPro" id="IPR057661">
    <property type="entry name" value="RsdA/BaiN/AoA(So)_Rossmann"/>
</dbReference>
<dbReference type="Gene3D" id="3.50.50.60">
    <property type="entry name" value="FAD/NAD(P)-binding domain"/>
    <property type="match status" value="1"/>
</dbReference>
<evidence type="ECO:0000259" key="5">
    <source>
        <dbReference type="Pfam" id="PF22780"/>
    </source>
</evidence>
<keyword evidence="3" id="KW-0274">FAD</keyword>
<dbReference type="OrthoDB" id="9773233at2"/>
<comment type="cofactor">
    <cofactor evidence="1">
        <name>FAD</name>
        <dbReference type="ChEBI" id="CHEBI:57692"/>
    </cofactor>
</comment>
<keyword evidence="7" id="KW-1185">Reference proteome</keyword>
<dbReference type="Gene3D" id="1.10.8.260">
    <property type="entry name" value="HI0933 insert domain-like"/>
    <property type="match status" value="1"/>
</dbReference>
<dbReference type="EMBL" id="AEEI01000057">
    <property type="protein sequence ID" value="EFM00979.1"/>
    <property type="molecule type" value="Genomic_DNA"/>
</dbReference>
<dbReference type="STRING" id="862515.HMPREF0658_2073"/>
<reference evidence="6" key="1">
    <citation type="submission" date="2010-07" db="EMBL/GenBank/DDBJ databases">
        <authorList>
            <person name="Muzny D."/>
            <person name="Qin X."/>
            <person name="Deng J."/>
            <person name="Jiang H."/>
            <person name="Liu Y."/>
            <person name="Qu J."/>
            <person name="Song X.-Z."/>
            <person name="Zhang L."/>
            <person name="Thornton R."/>
            <person name="Coyle M."/>
            <person name="Francisco L."/>
            <person name="Jackson L."/>
            <person name="Javaid M."/>
            <person name="Korchina V."/>
            <person name="Kovar C."/>
            <person name="Mata R."/>
            <person name="Mathew T."/>
            <person name="Ngo R."/>
            <person name="Nguyen L."/>
            <person name="Nguyen N."/>
            <person name="Okwuonu G."/>
            <person name="Ongeri F."/>
            <person name="Pham C."/>
            <person name="Simmons D."/>
            <person name="Wilczek-Boney K."/>
            <person name="Hale W."/>
            <person name="Jakkamsetti A."/>
            <person name="Pham P."/>
            <person name="Ruth R."/>
            <person name="San Lucas F."/>
            <person name="Warren J."/>
            <person name="Zhang J."/>
            <person name="Zhao Z."/>
            <person name="Zhou C."/>
            <person name="Zhu D."/>
            <person name="Lee S."/>
            <person name="Bess C."/>
            <person name="Blankenburg K."/>
            <person name="Forbes L."/>
            <person name="Fu Q."/>
            <person name="Gubbala S."/>
            <person name="Hirani K."/>
            <person name="Jayaseelan J.C."/>
            <person name="Lara F."/>
            <person name="Munidasa M."/>
            <person name="Palculict T."/>
            <person name="Patil S."/>
            <person name="Pu L.-L."/>
            <person name="Saada N."/>
            <person name="Tang L."/>
            <person name="Weissenberger G."/>
            <person name="Zhu Y."/>
            <person name="Hemphill L."/>
            <person name="Shang Y."/>
            <person name="Youmans B."/>
            <person name="Ayvaz T."/>
            <person name="Ross M."/>
            <person name="Santibanez J."/>
            <person name="Aqrawi P."/>
            <person name="Gross S."/>
            <person name="Joshi V."/>
            <person name="Fowler G."/>
            <person name="Nazareth L."/>
            <person name="Reid J."/>
            <person name="Worley K."/>
            <person name="Petrosino J."/>
            <person name="Highlander S."/>
            <person name="Gibbs R."/>
        </authorList>
    </citation>
    <scope>NUCLEOTIDE SEQUENCE [LARGE SCALE GENOMIC DNA]</scope>
    <source>
        <strain evidence="6">DSM 16973</strain>
    </source>
</reference>
<evidence type="ECO:0000256" key="3">
    <source>
        <dbReference type="ARBA" id="ARBA00022827"/>
    </source>
</evidence>
<dbReference type="InterPro" id="IPR023166">
    <property type="entry name" value="BaiN-like_dom_sf"/>
</dbReference>
<sequence>MLNIAIIGGGAAGFFAAIEAKRQAHEATVTIFERAKKVLAKVEVSGGGRCNLTNSFAAVTDLKNVYPRGHRLMKRLFNTFDYQDAYQWFELRGVPLVVQEDDCVFPVSQRSQSIVRCLVREAQTLGVQVLTSHAVEAILPQPDGRLALYFKGHSPQYFHRVLVAMGGSPRIEGLKYLADIGHRIVPPVPSLFTFNLSDKAFKHMMGTVISPVTASISGTKFRAEGALLITHWGASGPVILKLSSLAARYIHEQHYHFPLAMNWIHESNAARVEEQMTALAAQNGKRKLATVRPYGLTGRVWEHLLQRAGMPTDKRWSEIGRKGLHQLIEVLTNDVYDVSGRGSFREEFVTCGGIDLADVNPRSLESKVCPHLFFAGEVLDIDAVTGGFNLQAAWTTGFVAGRSMTETFTKDT</sequence>
<evidence type="ECO:0000256" key="1">
    <source>
        <dbReference type="ARBA" id="ARBA00001974"/>
    </source>
</evidence>
<protein>
    <submittedName>
        <fullName evidence="6">Flavoprotein family protein</fullName>
    </submittedName>
</protein>
<feature type="domain" description="RsdA/BaiN/AoA(So)-like Rossmann fold-like" evidence="4">
    <location>
        <begin position="3"/>
        <end position="402"/>
    </location>
</feature>
<comment type="caution">
    <text evidence="6">The sequence shown here is derived from an EMBL/GenBank/DDBJ whole genome shotgun (WGS) entry which is preliminary data.</text>
</comment>
<dbReference type="eggNOG" id="COG2081">
    <property type="taxonomic scope" value="Bacteria"/>
</dbReference>
<name>E0NV68_9BACT</name>
<dbReference type="PANTHER" id="PTHR42887:SF2">
    <property type="entry name" value="OS12G0638800 PROTEIN"/>
    <property type="match status" value="1"/>
</dbReference>
<organism evidence="6 7">
    <name type="scientific">Hoylesella marshii DSM 16973 = JCM 13450</name>
    <dbReference type="NCBI Taxonomy" id="862515"/>
    <lineage>
        <taxon>Bacteria</taxon>
        <taxon>Pseudomonadati</taxon>
        <taxon>Bacteroidota</taxon>
        <taxon>Bacteroidia</taxon>
        <taxon>Bacteroidales</taxon>
        <taxon>Prevotellaceae</taxon>
        <taxon>Hoylesella</taxon>
    </lineage>
</organism>
<accession>E0NV68</accession>
<gene>
    <name evidence="6" type="ORF">HMPREF0658_2073</name>
</gene>
<dbReference type="Pfam" id="PF22780">
    <property type="entry name" value="HI0933_like_1st"/>
    <property type="match status" value="1"/>
</dbReference>
<evidence type="ECO:0000313" key="6">
    <source>
        <dbReference type="EMBL" id="EFM00979.1"/>
    </source>
</evidence>
<evidence type="ECO:0000256" key="2">
    <source>
        <dbReference type="ARBA" id="ARBA00022630"/>
    </source>
</evidence>
<dbReference type="Pfam" id="PF03486">
    <property type="entry name" value="HI0933_like"/>
    <property type="match status" value="1"/>
</dbReference>
<dbReference type="Proteomes" id="UP000004394">
    <property type="component" value="Unassembled WGS sequence"/>
</dbReference>
<keyword evidence="2" id="KW-0285">Flavoprotein</keyword>
<dbReference type="RefSeq" id="WP_006950431.1">
    <property type="nucleotide sequence ID" value="NZ_BAJI01000022.1"/>
</dbReference>
<dbReference type="InterPro" id="IPR036188">
    <property type="entry name" value="FAD/NAD-bd_sf"/>
</dbReference>
<dbReference type="PRINTS" id="PR00411">
    <property type="entry name" value="PNDRDTASEI"/>
</dbReference>
<dbReference type="InterPro" id="IPR004792">
    <property type="entry name" value="BaiN-like"/>
</dbReference>
<dbReference type="HOGENOM" id="CLU_025174_0_1_10"/>
<evidence type="ECO:0000259" key="4">
    <source>
        <dbReference type="Pfam" id="PF03486"/>
    </source>
</evidence>
<evidence type="ECO:0000313" key="7">
    <source>
        <dbReference type="Proteomes" id="UP000004394"/>
    </source>
</evidence>
<dbReference type="PANTHER" id="PTHR42887">
    <property type="entry name" value="OS12G0638800 PROTEIN"/>
    <property type="match status" value="1"/>
</dbReference>
<dbReference type="BioCyc" id="PMAR862515-HMP:GMOO-2103-MONOMER"/>
<dbReference type="NCBIfam" id="TIGR00275">
    <property type="entry name" value="aminoacetone oxidase family FAD-binding enzyme"/>
    <property type="match status" value="1"/>
</dbReference>
<dbReference type="SUPFAM" id="SSF160996">
    <property type="entry name" value="HI0933 insert domain-like"/>
    <property type="match status" value="1"/>
</dbReference>
<dbReference type="PRINTS" id="PR00368">
    <property type="entry name" value="FADPNR"/>
</dbReference>
<dbReference type="Gene3D" id="2.40.30.10">
    <property type="entry name" value="Translation factors"/>
    <property type="match status" value="1"/>
</dbReference>